<dbReference type="GeneID" id="92857492"/>
<name>A0A2B7IXT0_CUTAC</name>
<dbReference type="OrthoDB" id="1016457at2"/>
<proteinExistence type="predicted"/>
<dbReference type="Proteomes" id="UP000226191">
    <property type="component" value="Unassembled WGS sequence"/>
</dbReference>
<dbReference type="AlphaFoldDB" id="A0A2B7IXT0"/>
<comment type="caution">
    <text evidence="1">The sequence shown here is derived from an EMBL/GenBank/DDBJ whole genome shotgun (WGS) entry which is preliminary data.</text>
</comment>
<dbReference type="EMBL" id="MVCE01000004">
    <property type="protein sequence ID" value="PGF33148.1"/>
    <property type="molecule type" value="Genomic_DNA"/>
</dbReference>
<dbReference type="SUPFAM" id="SSF56219">
    <property type="entry name" value="DNase I-like"/>
    <property type="match status" value="1"/>
</dbReference>
<reference evidence="1 2" key="1">
    <citation type="submission" date="2017-02" db="EMBL/GenBank/DDBJ databases">
        <title>Prevalence of linear plasmids in Cutibacterium acnes isolates obtained from cancerous prostatic tissue.</title>
        <authorList>
            <person name="Davidsson S."/>
            <person name="Bruggemann H."/>
        </authorList>
    </citation>
    <scope>NUCLEOTIDE SEQUENCE [LARGE SCALE GENOMIC DNA]</scope>
    <source>
        <strain evidence="1 2">11-78</strain>
    </source>
</reference>
<evidence type="ECO:0000313" key="2">
    <source>
        <dbReference type="Proteomes" id="UP000226191"/>
    </source>
</evidence>
<protein>
    <submittedName>
        <fullName evidence="1">Nuclease</fullName>
    </submittedName>
</protein>
<accession>A0A2B7IXT0</accession>
<gene>
    <name evidence="1" type="ORF">B1B09_09485</name>
</gene>
<sequence>MLGDFNAYAMEDPIRARKAAGFSEVVEEYDPDAASCEFSGRVGSLDHIFANAKAHELVSGAGIWDTNGSESVAMQYSRRDDIVADLHHQPVRCIGTLASPGGLLYADSGPQPSIDGVLDSGGDLGSRFGRPEHGCRGPDFRTRVRISATPATYRSLIRLLLASLPG</sequence>
<organism evidence="1 2">
    <name type="scientific">Cutibacterium acnes</name>
    <name type="common">Propionibacterium acnes</name>
    <dbReference type="NCBI Taxonomy" id="1747"/>
    <lineage>
        <taxon>Bacteria</taxon>
        <taxon>Bacillati</taxon>
        <taxon>Actinomycetota</taxon>
        <taxon>Actinomycetes</taxon>
        <taxon>Propionibacteriales</taxon>
        <taxon>Propionibacteriaceae</taxon>
        <taxon>Cutibacterium</taxon>
    </lineage>
</organism>
<dbReference type="RefSeq" id="WP_002518447.1">
    <property type="nucleotide sequence ID" value="NZ_AP022844.1"/>
</dbReference>
<dbReference type="InterPro" id="IPR036691">
    <property type="entry name" value="Endo/exonu/phosph_ase_sf"/>
</dbReference>
<evidence type="ECO:0000313" key="1">
    <source>
        <dbReference type="EMBL" id="PGF33148.1"/>
    </source>
</evidence>